<evidence type="ECO:0000313" key="2">
    <source>
        <dbReference type="EMBL" id="KAK2113666.1"/>
    </source>
</evidence>
<dbReference type="EMBL" id="JASSZA010000004">
    <property type="protein sequence ID" value="KAK2113666.1"/>
    <property type="molecule type" value="Genomic_DNA"/>
</dbReference>
<name>A0ABQ9VW91_SAGOE</name>
<organism evidence="2 3">
    <name type="scientific">Saguinus oedipus</name>
    <name type="common">Cotton-top tamarin</name>
    <name type="synonym">Oedipomidas oedipus</name>
    <dbReference type="NCBI Taxonomy" id="9490"/>
    <lineage>
        <taxon>Eukaryota</taxon>
        <taxon>Metazoa</taxon>
        <taxon>Chordata</taxon>
        <taxon>Craniata</taxon>
        <taxon>Vertebrata</taxon>
        <taxon>Euteleostomi</taxon>
        <taxon>Mammalia</taxon>
        <taxon>Eutheria</taxon>
        <taxon>Euarchontoglires</taxon>
        <taxon>Primates</taxon>
        <taxon>Haplorrhini</taxon>
        <taxon>Platyrrhini</taxon>
        <taxon>Cebidae</taxon>
        <taxon>Callitrichinae</taxon>
        <taxon>Saguinus</taxon>
    </lineage>
</organism>
<gene>
    <name evidence="2" type="ORF">P7K49_007932</name>
</gene>
<feature type="non-terminal residue" evidence="2">
    <location>
        <position position="69"/>
    </location>
</feature>
<keyword evidence="3" id="KW-1185">Reference proteome</keyword>
<comment type="caution">
    <text evidence="2">The sequence shown here is derived from an EMBL/GenBank/DDBJ whole genome shotgun (WGS) entry which is preliminary data.</text>
</comment>
<proteinExistence type="predicted"/>
<accession>A0ABQ9VW91</accession>
<dbReference type="Proteomes" id="UP001266305">
    <property type="component" value="Unassembled WGS sequence"/>
</dbReference>
<evidence type="ECO:0000256" key="1">
    <source>
        <dbReference type="SAM" id="MobiDB-lite"/>
    </source>
</evidence>
<sequence length="69" mass="7634">MTLTSGNHCERPRGGACPEEEELSAVADLSSTEGPPQSSIFIHFQAMLVHYNQKATCSERHDLMCRNVN</sequence>
<evidence type="ECO:0000313" key="3">
    <source>
        <dbReference type="Proteomes" id="UP001266305"/>
    </source>
</evidence>
<protein>
    <submittedName>
        <fullName evidence="2">Uncharacterized protein</fullName>
    </submittedName>
</protein>
<reference evidence="2 3" key="1">
    <citation type="submission" date="2023-05" db="EMBL/GenBank/DDBJ databases">
        <title>B98-5 Cell Line De Novo Hybrid Assembly: An Optical Mapping Approach.</title>
        <authorList>
            <person name="Kananen K."/>
            <person name="Auerbach J.A."/>
            <person name="Kautto E."/>
            <person name="Blachly J.S."/>
        </authorList>
    </citation>
    <scope>NUCLEOTIDE SEQUENCE [LARGE SCALE GENOMIC DNA]</scope>
    <source>
        <strain evidence="2">B95-8</strain>
        <tissue evidence="2">Cell line</tissue>
    </source>
</reference>
<feature type="region of interest" description="Disordered" evidence="1">
    <location>
        <begin position="1"/>
        <end position="35"/>
    </location>
</feature>